<organism evidence="18 19">
    <name type="scientific">Pontibacillus salicampi</name>
    <dbReference type="NCBI Taxonomy" id="1449801"/>
    <lineage>
        <taxon>Bacteria</taxon>
        <taxon>Bacillati</taxon>
        <taxon>Bacillota</taxon>
        <taxon>Bacilli</taxon>
        <taxon>Bacillales</taxon>
        <taxon>Bacillaceae</taxon>
        <taxon>Pontibacillus</taxon>
    </lineage>
</organism>
<comment type="similarity">
    <text evidence="16">Belongs to the MurB family.</text>
</comment>
<dbReference type="SUPFAM" id="SSF56176">
    <property type="entry name" value="FAD-binding/transporter-associated domain-like"/>
    <property type="match status" value="1"/>
</dbReference>
<reference evidence="18 19" key="1">
    <citation type="submission" date="2024-09" db="EMBL/GenBank/DDBJ databases">
        <authorList>
            <person name="Sun Q."/>
            <person name="Mori K."/>
        </authorList>
    </citation>
    <scope>NUCLEOTIDE SEQUENCE [LARGE SCALE GENOMIC DNA]</scope>
    <source>
        <strain evidence="18 19">NCAIM B.02529</strain>
    </source>
</reference>
<evidence type="ECO:0000313" key="18">
    <source>
        <dbReference type="EMBL" id="MFC0524046.1"/>
    </source>
</evidence>
<evidence type="ECO:0000256" key="10">
    <source>
        <dbReference type="ARBA" id="ARBA00022960"/>
    </source>
</evidence>
<dbReference type="InterPro" id="IPR003170">
    <property type="entry name" value="MurB"/>
</dbReference>
<evidence type="ECO:0000256" key="9">
    <source>
        <dbReference type="ARBA" id="ARBA00022857"/>
    </source>
</evidence>
<dbReference type="Pfam" id="PF02873">
    <property type="entry name" value="MurB_C"/>
    <property type="match status" value="1"/>
</dbReference>
<dbReference type="InterPro" id="IPR016166">
    <property type="entry name" value="FAD-bd_PCMH"/>
</dbReference>
<dbReference type="InterPro" id="IPR036318">
    <property type="entry name" value="FAD-bd_PCMH-like_sf"/>
</dbReference>
<keyword evidence="6 16" id="KW-0132">Cell division</keyword>
<keyword evidence="12 16" id="KW-0560">Oxidoreductase</keyword>
<sequence>MEEVKTQLEHLQVGKVALNEPLQKHTTIKIGGPADLFIEPSSVEGLQKTLEIIKEQNHSFRVIGRGSNLLIPDEGMRGVVIKLGSNFDDLTEDGNTIRVAAGYPMIKLATVMSRKGMAGLAFAGGIPGSVGGAVYMNAGAHGSDISKVLTRARILFEDGSLEWLTTEEMKFSYRTSILQQERPGICIEAEFELVSGAKEDIVNEMQGYKDYRRETQPWTYPCAGSIFRNPLPNHAGHLIEQSNLKGYQIGGAQVSELHGNFIVNAGDATYEDVMSLIRYIQNTIKQKYDIDMETEVEIVTN</sequence>
<dbReference type="PANTHER" id="PTHR21071">
    <property type="entry name" value="UDP-N-ACETYLENOLPYRUVOYLGLUCOSAMINE REDUCTASE"/>
    <property type="match status" value="1"/>
</dbReference>
<dbReference type="InterPro" id="IPR011601">
    <property type="entry name" value="MurB_C"/>
</dbReference>
<evidence type="ECO:0000256" key="11">
    <source>
        <dbReference type="ARBA" id="ARBA00022984"/>
    </source>
</evidence>
<dbReference type="Gene3D" id="3.30.43.10">
    <property type="entry name" value="Uridine Diphospho-n-acetylenolpyruvylglucosamine Reductase, domain 2"/>
    <property type="match status" value="1"/>
</dbReference>
<evidence type="ECO:0000256" key="12">
    <source>
        <dbReference type="ARBA" id="ARBA00023002"/>
    </source>
</evidence>
<keyword evidence="10 16" id="KW-0133">Cell shape</keyword>
<accession>A0ABV6LNR0</accession>
<evidence type="ECO:0000256" key="8">
    <source>
        <dbReference type="ARBA" id="ARBA00022827"/>
    </source>
</evidence>
<evidence type="ECO:0000256" key="4">
    <source>
        <dbReference type="ARBA" id="ARBA00004752"/>
    </source>
</evidence>
<keyword evidence="13 16" id="KW-0131">Cell cycle</keyword>
<dbReference type="PROSITE" id="PS51387">
    <property type="entry name" value="FAD_PCMH"/>
    <property type="match status" value="1"/>
</dbReference>
<dbReference type="GO" id="GO:0008762">
    <property type="term" value="F:UDP-N-acetylmuramate dehydrogenase activity"/>
    <property type="evidence" value="ECO:0007669"/>
    <property type="project" value="UniProtKB-EC"/>
</dbReference>
<dbReference type="NCBIfam" id="TIGR00179">
    <property type="entry name" value="murB"/>
    <property type="match status" value="1"/>
</dbReference>
<proteinExistence type="inferred from homology"/>
<dbReference type="HAMAP" id="MF_00037">
    <property type="entry name" value="MurB"/>
    <property type="match status" value="1"/>
</dbReference>
<comment type="subcellular location">
    <subcellularLocation>
        <location evidence="3 16">Cytoplasm</location>
    </subcellularLocation>
</comment>
<comment type="pathway">
    <text evidence="4 16">Cell wall biogenesis; peptidoglycan biosynthesis.</text>
</comment>
<comment type="catalytic activity">
    <reaction evidence="15 16">
        <text>UDP-N-acetyl-alpha-D-muramate + NADP(+) = UDP-N-acetyl-3-O-(1-carboxyvinyl)-alpha-D-glucosamine + NADPH + H(+)</text>
        <dbReference type="Rhea" id="RHEA:12248"/>
        <dbReference type="ChEBI" id="CHEBI:15378"/>
        <dbReference type="ChEBI" id="CHEBI:57783"/>
        <dbReference type="ChEBI" id="CHEBI:58349"/>
        <dbReference type="ChEBI" id="CHEBI:68483"/>
        <dbReference type="ChEBI" id="CHEBI:70757"/>
        <dbReference type="EC" id="1.3.1.98"/>
    </reaction>
</comment>
<feature type="active site" description="Proton donor" evidence="16">
    <location>
        <position position="225"/>
    </location>
</feature>
<keyword evidence="7 16" id="KW-0285">Flavoprotein</keyword>
<keyword evidence="5 16" id="KW-0963">Cytoplasm</keyword>
<comment type="cofactor">
    <cofactor evidence="1 16">
        <name>FAD</name>
        <dbReference type="ChEBI" id="CHEBI:57692"/>
    </cofactor>
</comment>
<dbReference type="EC" id="1.3.1.98" evidence="16"/>
<evidence type="ECO:0000256" key="3">
    <source>
        <dbReference type="ARBA" id="ARBA00004496"/>
    </source>
</evidence>
<evidence type="ECO:0000256" key="6">
    <source>
        <dbReference type="ARBA" id="ARBA00022618"/>
    </source>
</evidence>
<evidence type="ECO:0000256" key="13">
    <source>
        <dbReference type="ARBA" id="ARBA00023306"/>
    </source>
</evidence>
<dbReference type="EMBL" id="JBHLTP010000009">
    <property type="protein sequence ID" value="MFC0524046.1"/>
    <property type="molecule type" value="Genomic_DNA"/>
</dbReference>
<feature type="domain" description="FAD-binding PCMH-type" evidence="17">
    <location>
        <begin position="29"/>
        <end position="196"/>
    </location>
</feature>
<keyword evidence="19" id="KW-1185">Reference proteome</keyword>
<evidence type="ECO:0000313" key="19">
    <source>
        <dbReference type="Proteomes" id="UP001589836"/>
    </source>
</evidence>
<dbReference type="Gene3D" id="3.90.78.10">
    <property type="entry name" value="UDP-N-acetylenolpyruvoylglucosamine reductase, C-terminal domain"/>
    <property type="match status" value="1"/>
</dbReference>
<name>A0ABV6LNR0_9BACI</name>
<evidence type="ECO:0000256" key="2">
    <source>
        <dbReference type="ARBA" id="ARBA00003921"/>
    </source>
</evidence>
<evidence type="ECO:0000256" key="14">
    <source>
        <dbReference type="ARBA" id="ARBA00023316"/>
    </source>
</evidence>
<keyword evidence="11 16" id="KW-0573">Peptidoglycan synthesis</keyword>
<evidence type="ECO:0000256" key="15">
    <source>
        <dbReference type="ARBA" id="ARBA00048914"/>
    </source>
</evidence>
<dbReference type="SUPFAM" id="SSF56194">
    <property type="entry name" value="Uridine diphospho-N-Acetylenolpyruvylglucosamine reductase, MurB, C-terminal domain"/>
    <property type="match status" value="1"/>
</dbReference>
<dbReference type="InterPro" id="IPR016167">
    <property type="entry name" value="FAD-bd_PCMH_sub1"/>
</dbReference>
<evidence type="ECO:0000256" key="1">
    <source>
        <dbReference type="ARBA" id="ARBA00001974"/>
    </source>
</evidence>
<dbReference type="NCBIfam" id="NF010480">
    <property type="entry name" value="PRK13905.1"/>
    <property type="match status" value="1"/>
</dbReference>
<dbReference type="InterPro" id="IPR036635">
    <property type="entry name" value="MurB_C_sf"/>
</dbReference>
<feature type="active site" evidence="16">
    <location>
        <position position="295"/>
    </location>
</feature>
<comment type="caution">
    <text evidence="18">The sequence shown here is derived from an EMBL/GenBank/DDBJ whole genome shotgun (WGS) entry which is preliminary data.</text>
</comment>
<evidence type="ECO:0000256" key="5">
    <source>
        <dbReference type="ARBA" id="ARBA00022490"/>
    </source>
</evidence>
<dbReference type="InterPro" id="IPR006094">
    <property type="entry name" value="Oxid_FAD_bind_N"/>
</dbReference>
<keyword evidence="8 16" id="KW-0274">FAD</keyword>
<feature type="active site" evidence="16">
    <location>
        <position position="174"/>
    </location>
</feature>
<dbReference type="Pfam" id="PF01565">
    <property type="entry name" value="FAD_binding_4"/>
    <property type="match status" value="1"/>
</dbReference>
<dbReference type="PANTHER" id="PTHR21071:SF5">
    <property type="entry name" value="UDP-N-ACETYLENOLPYRUVOYLGLUCOSAMINE REDUCTASE"/>
    <property type="match status" value="1"/>
</dbReference>
<keyword evidence="14 16" id="KW-0961">Cell wall biogenesis/degradation</keyword>
<comment type="function">
    <text evidence="2 16">Cell wall formation.</text>
</comment>
<dbReference type="RefSeq" id="WP_377347611.1">
    <property type="nucleotide sequence ID" value="NZ_JBHLTP010000009.1"/>
</dbReference>
<protein>
    <recommendedName>
        <fullName evidence="16">UDP-N-acetylenolpyruvoylglucosamine reductase</fullName>
        <ecNumber evidence="16">1.3.1.98</ecNumber>
    </recommendedName>
    <alternativeName>
        <fullName evidence="16">UDP-N-acetylmuramate dehydrogenase</fullName>
    </alternativeName>
</protein>
<evidence type="ECO:0000259" key="17">
    <source>
        <dbReference type="PROSITE" id="PS51387"/>
    </source>
</evidence>
<dbReference type="Proteomes" id="UP001589836">
    <property type="component" value="Unassembled WGS sequence"/>
</dbReference>
<keyword evidence="9 16" id="KW-0521">NADP</keyword>
<gene>
    <name evidence="16 18" type="primary">murB</name>
    <name evidence="18" type="ORF">ACFFGV_10785</name>
</gene>
<dbReference type="InterPro" id="IPR016169">
    <property type="entry name" value="FAD-bd_PCMH_sub2"/>
</dbReference>
<evidence type="ECO:0000256" key="16">
    <source>
        <dbReference type="HAMAP-Rule" id="MF_00037"/>
    </source>
</evidence>
<dbReference type="Gene3D" id="3.30.465.10">
    <property type="match status" value="1"/>
</dbReference>
<evidence type="ECO:0000256" key="7">
    <source>
        <dbReference type="ARBA" id="ARBA00022630"/>
    </source>
</evidence>